<proteinExistence type="predicted"/>
<gene>
    <name evidence="1" type="ORF">LCGC14_0665240</name>
</gene>
<protein>
    <submittedName>
        <fullName evidence="1">Uncharacterized protein</fullName>
    </submittedName>
</protein>
<evidence type="ECO:0000313" key="1">
    <source>
        <dbReference type="EMBL" id="KKN47183.1"/>
    </source>
</evidence>
<name>A0A0F9U0J8_9ZZZZ</name>
<dbReference type="AlphaFoldDB" id="A0A0F9U0J8"/>
<reference evidence="1" key="1">
    <citation type="journal article" date="2015" name="Nature">
        <title>Complex archaea that bridge the gap between prokaryotes and eukaryotes.</title>
        <authorList>
            <person name="Spang A."/>
            <person name="Saw J.H."/>
            <person name="Jorgensen S.L."/>
            <person name="Zaremba-Niedzwiedzka K."/>
            <person name="Martijn J."/>
            <person name="Lind A.E."/>
            <person name="van Eijk R."/>
            <person name="Schleper C."/>
            <person name="Guy L."/>
            <person name="Ettema T.J."/>
        </authorList>
    </citation>
    <scope>NUCLEOTIDE SEQUENCE</scope>
</reference>
<organism evidence="1">
    <name type="scientific">marine sediment metagenome</name>
    <dbReference type="NCBI Taxonomy" id="412755"/>
    <lineage>
        <taxon>unclassified sequences</taxon>
        <taxon>metagenomes</taxon>
        <taxon>ecological metagenomes</taxon>
    </lineage>
</organism>
<comment type="caution">
    <text evidence="1">The sequence shown here is derived from an EMBL/GenBank/DDBJ whole genome shotgun (WGS) entry which is preliminary data.</text>
</comment>
<sequence length="175" mass="18890">MLGVVDASDLITDGVAVDSPSIRREASVDVPPHTLAHMQAQGRASATTAEEPEVVYLDTNAGRGDLASLDRGNSTDVAHQPTQQDVGPTADVATLICAYSWPQGCAYWTGIARCESTLGQDSSAYADWNPYVGLLQIWVGHGYGREWLKVDTNNVLAAWELSHEGTRTSPWPYCQ</sequence>
<accession>A0A0F9U0J8</accession>
<dbReference type="EMBL" id="LAZR01001290">
    <property type="protein sequence ID" value="KKN47183.1"/>
    <property type="molecule type" value="Genomic_DNA"/>
</dbReference>